<evidence type="ECO:0000313" key="2">
    <source>
        <dbReference type="EMBL" id="SDE38672.1"/>
    </source>
</evidence>
<dbReference type="InterPro" id="IPR017438">
    <property type="entry name" value="ATP-NAD_kinase_N"/>
</dbReference>
<proteinExistence type="predicted"/>
<keyword evidence="2" id="KW-0808">Transferase</keyword>
<sequence>MSGAGSVRRIGIISNPLSRMLRKGQGGLGAQAAGLPLAAPTTPAELRTALAGFAAQGVDLLAVQGGDGTLREVLTALPAAFGDHPPDIALLATGKTNLAARVLGSAGPGEAALARLLRAAQRGTLRRRLLPVLEVARPGLHGTPPLNGLLFGAGAFTEAKLLADRALHRRGIHDRLTVLLALAGVALRTLWGRDASLRAGTAMELAPDDLPPREGHRFLVLATPLDQLMLGIWPFWGEGPGPVRWLDVAAPPQRLAAALWASVQGRPRSWMPAAGYRSGNAGRLAIRLGVPFVLDGEVFEPGPEGLVLSAPGRVAFVTP</sequence>
<protein>
    <submittedName>
        <fullName evidence="2">Diacylglycerol kinase catalytic domain-containing protein</fullName>
    </submittedName>
</protein>
<dbReference type="Proteomes" id="UP000198925">
    <property type="component" value="Unassembled WGS sequence"/>
</dbReference>
<dbReference type="SUPFAM" id="SSF111331">
    <property type="entry name" value="NAD kinase/diacylglycerol kinase-like"/>
    <property type="match status" value="1"/>
</dbReference>
<feature type="domain" description="DAGKc" evidence="1">
    <location>
        <begin position="41"/>
        <end position="121"/>
    </location>
</feature>
<accession>A0A1G7CH15</accession>
<dbReference type="EMBL" id="FMZX01000032">
    <property type="protein sequence ID" value="SDE38672.1"/>
    <property type="molecule type" value="Genomic_DNA"/>
</dbReference>
<evidence type="ECO:0000259" key="1">
    <source>
        <dbReference type="Pfam" id="PF00781"/>
    </source>
</evidence>
<dbReference type="OrthoDB" id="8557048at2"/>
<dbReference type="AlphaFoldDB" id="A0A1G7CH15"/>
<keyword evidence="2" id="KW-0418">Kinase</keyword>
<keyword evidence="3" id="KW-1185">Reference proteome</keyword>
<organism evidence="2 3">
    <name type="scientific">Belnapia rosea</name>
    <dbReference type="NCBI Taxonomy" id="938405"/>
    <lineage>
        <taxon>Bacteria</taxon>
        <taxon>Pseudomonadati</taxon>
        <taxon>Pseudomonadota</taxon>
        <taxon>Alphaproteobacteria</taxon>
        <taxon>Acetobacterales</taxon>
        <taxon>Roseomonadaceae</taxon>
        <taxon>Belnapia</taxon>
    </lineage>
</organism>
<gene>
    <name evidence="2" type="ORF">SAMN04487779_103215</name>
</gene>
<reference evidence="2 3" key="1">
    <citation type="submission" date="2016-10" db="EMBL/GenBank/DDBJ databases">
        <authorList>
            <person name="de Groot N.N."/>
        </authorList>
    </citation>
    <scope>NUCLEOTIDE SEQUENCE [LARGE SCALE GENOMIC DNA]</scope>
    <source>
        <strain evidence="2 3">CPCC 100156</strain>
    </source>
</reference>
<dbReference type="InterPro" id="IPR001206">
    <property type="entry name" value="Diacylglycerol_kinase_cat_dom"/>
</dbReference>
<dbReference type="Gene3D" id="3.40.50.10330">
    <property type="entry name" value="Probable inorganic polyphosphate/atp-NAD kinase, domain 1"/>
    <property type="match status" value="1"/>
</dbReference>
<dbReference type="Pfam" id="PF00781">
    <property type="entry name" value="DAGK_cat"/>
    <property type="match status" value="1"/>
</dbReference>
<dbReference type="InterPro" id="IPR016064">
    <property type="entry name" value="NAD/diacylglycerol_kinase_sf"/>
</dbReference>
<evidence type="ECO:0000313" key="3">
    <source>
        <dbReference type="Proteomes" id="UP000198925"/>
    </source>
</evidence>
<dbReference type="STRING" id="938405.SAMN02927895_05407"/>
<dbReference type="RefSeq" id="WP_090571179.1">
    <property type="nucleotide sequence ID" value="NZ_FMXZ01000037.1"/>
</dbReference>
<dbReference type="GO" id="GO:0016301">
    <property type="term" value="F:kinase activity"/>
    <property type="evidence" value="ECO:0007669"/>
    <property type="project" value="UniProtKB-KW"/>
</dbReference>
<name>A0A1G7CH15_9PROT</name>